<dbReference type="OrthoDB" id="21368at2759"/>
<protein>
    <recommendedName>
        <fullName evidence="5">U4/U6.U5 small nuclear ribonucleoprotein 27 kDa protein</fullName>
    </recommendedName>
    <alternativeName>
        <fullName evidence="9">U4/U6.U5 tri-snRNP-associated protein 3</fullName>
    </alternativeName>
</protein>
<dbReference type="AlphaFoldDB" id="A0A443QV01"/>
<dbReference type="EMBL" id="NCKU01003850">
    <property type="protein sequence ID" value="RWS06836.1"/>
    <property type="molecule type" value="Genomic_DNA"/>
</dbReference>
<comment type="function">
    <text evidence="1">May play a role in mRNA splicing.</text>
</comment>
<gene>
    <name evidence="11" type="ORF">B4U79_08356</name>
</gene>
<comment type="subcellular location">
    <subcellularLocation>
        <location evidence="2">Nucleus</location>
    </subcellularLocation>
</comment>
<evidence type="ECO:0000256" key="2">
    <source>
        <dbReference type="ARBA" id="ARBA00004123"/>
    </source>
</evidence>
<evidence type="ECO:0000256" key="7">
    <source>
        <dbReference type="ARBA" id="ARBA00023187"/>
    </source>
</evidence>
<name>A0A443QV01_9ACAR</name>
<dbReference type="PANTHER" id="PTHR31077">
    <property type="entry name" value="U4/U6.U5 SMALL NUCLEAR RIBONUCLEOPROTEIN 27 KDA PROTEIN"/>
    <property type="match status" value="1"/>
</dbReference>
<evidence type="ECO:0000256" key="8">
    <source>
        <dbReference type="ARBA" id="ARBA00023242"/>
    </source>
</evidence>
<evidence type="ECO:0000256" key="9">
    <source>
        <dbReference type="ARBA" id="ARBA00031864"/>
    </source>
</evidence>
<comment type="similarity">
    <text evidence="3">Belongs to the SNUT3 family.</text>
</comment>
<evidence type="ECO:0000256" key="6">
    <source>
        <dbReference type="ARBA" id="ARBA00022664"/>
    </source>
</evidence>
<dbReference type="STRING" id="1965070.A0A443QV01"/>
<keyword evidence="11" id="KW-0687">Ribonucleoprotein</keyword>
<organism evidence="11 12">
    <name type="scientific">Dinothrombium tinctorium</name>
    <dbReference type="NCBI Taxonomy" id="1965070"/>
    <lineage>
        <taxon>Eukaryota</taxon>
        <taxon>Metazoa</taxon>
        <taxon>Ecdysozoa</taxon>
        <taxon>Arthropoda</taxon>
        <taxon>Chelicerata</taxon>
        <taxon>Arachnida</taxon>
        <taxon>Acari</taxon>
        <taxon>Acariformes</taxon>
        <taxon>Trombidiformes</taxon>
        <taxon>Prostigmata</taxon>
        <taxon>Anystina</taxon>
        <taxon>Parasitengona</taxon>
        <taxon>Trombidioidea</taxon>
        <taxon>Trombidiidae</taxon>
        <taxon>Dinothrombium</taxon>
    </lineage>
</organism>
<dbReference type="GO" id="GO:0006397">
    <property type="term" value="P:mRNA processing"/>
    <property type="evidence" value="ECO:0007669"/>
    <property type="project" value="UniProtKB-KW"/>
</dbReference>
<dbReference type="GO" id="GO:0008380">
    <property type="term" value="P:RNA splicing"/>
    <property type="evidence" value="ECO:0007669"/>
    <property type="project" value="UniProtKB-KW"/>
</dbReference>
<dbReference type="GO" id="GO:0071011">
    <property type="term" value="C:precatalytic spliceosome"/>
    <property type="evidence" value="ECO:0007669"/>
    <property type="project" value="TreeGrafter"/>
</dbReference>
<evidence type="ECO:0000313" key="11">
    <source>
        <dbReference type="EMBL" id="RWS06836.1"/>
    </source>
</evidence>
<sequence>GATRESRWAEVGRVRIRHLVAHNARGQITARRPPIATVAGIEAEAFRANVAITTVRRTIGKRSALETIVAKVRQTALVARADNVRDHRIDIVRIGRIHREDGEELVLIPGPDRNSKGGAVPKFLLERPEITDKDLEGKSEEEQQMMKMMGFATFDTTKGKHVPGNDVHAVHVIHKRKYRQYMNRKGGFNRPLDFVA</sequence>
<keyword evidence="8" id="KW-0539">Nucleus</keyword>
<comment type="caution">
    <text evidence="11">The sequence shown here is derived from an EMBL/GenBank/DDBJ whole genome shotgun (WGS) entry which is preliminary data.</text>
</comment>
<evidence type="ECO:0000256" key="5">
    <source>
        <dbReference type="ARBA" id="ARBA00014357"/>
    </source>
</evidence>
<keyword evidence="12" id="KW-1185">Reference proteome</keyword>
<dbReference type="Proteomes" id="UP000285301">
    <property type="component" value="Unassembled WGS sequence"/>
</dbReference>
<accession>A0A443QV01</accession>
<proteinExistence type="inferred from homology"/>
<evidence type="ECO:0000256" key="3">
    <source>
        <dbReference type="ARBA" id="ARBA00008218"/>
    </source>
</evidence>
<comment type="subunit">
    <text evidence="4">Part of a tri-snRNP complex.</text>
</comment>
<dbReference type="Pfam" id="PF08648">
    <property type="entry name" value="SNRNP27"/>
    <property type="match status" value="1"/>
</dbReference>
<evidence type="ECO:0000256" key="1">
    <source>
        <dbReference type="ARBA" id="ARBA00003632"/>
    </source>
</evidence>
<reference evidence="11 12" key="1">
    <citation type="journal article" date="2018" name="Gigascience">
        <title>Genomes of trombidid mites reveal novel predicted allergens and laterally-transferred genes associated with secondary metabolism.</title>
        <authorList>
            <person name="Dong X."/>
            <person name="Chaisiri K."/>
            <person name="Xia D."/>
            <person name="Armstrong S.D."/>
            <person name="Fang Y."/>
            <person name="Donnelly M.J."/>
            <person name="Kadowaki T."/>
            <person name="McGarry J.W."/>
            <person name="Darby A.C."/>
            <person name="Makepeace B.L."/>
        </authorList>
    </citation>
    <scope>NUCLEOTIDE SEQUENCE [LARGE SCALE GENOMIC DNA]</scope>
    <source>
        <strain evidence="11">UoL-WK</strain>
    </source>
</reference>
<feature type="non-terminal residue" evidence="11">
    <location>
        <position position="1"/>
    </location>
</feature>
<evidence type="ECO:0000313" key="12">
    <source>
        <dbReference type="Proteomes" id="UP000285301"/>
    </source>
</evidence>
<evidence type="ECO:0000259" key="10">
    <source>
        <dbReference type="Pfam" id="PF08648"/>
    </source>
</evidence>
<keyword evidence="7" id="KW-0508">mRNA splicing</keyword>
<feature type="domain" description="U4/U6.U5 small nuclear ribonucleoprotein 27kDa protein" evidence="10">
    <location>
        <begin position="140"/>
        <end position="194"/>
    </location>
</feature>
<dbReference type="InterPro" id="IPR013957">
    <property type="entry name" value="SNRNP27"/>
</dbReference>
<evidence type="ECO:0000256" key="4">
    <source>
        <dbReference type="ARBA" id="ARBA00011825"/>
    </source>
</evidence>
<keyword evidence="6" id="KW-0507">mRNA processing</keyword>
<dbReference type="PANTHER" id="PTHR31077:SF1">
    <property type="entry name" value="U4_U6.U5 SMALL NUCLEAR RIBONUCLEOPROTEIN 27 KDA PROTEIN"/>
    <property type="match status" value="1"/>
</dbReference>